<reference evidence="2 3" key="1">
    <citation type="journal article" date="2012" name="J. Bacteriol.">
        <title>Complete Genome Sequence of Leptospirillum ferrooxidans Strain C2-3, Isolated from a Fresh Volcanic Ash Deposit on the Island of Miyake, Japan.</title>
        <authorList>
            <person name="Fujimura R."/>
            <person name="Sato Y."/>
            <person name="Nishizawa T."/>
            <person name="Oshima K."/>
            <person name="Kim S.-W."/>
            <person name="Hattori M."/>
            <person name="Kamijo T."/>
            <person name="Ohta H."/>
        </authorList>
    </citation>
    <scope>NUCLEOTIDE SEQUENCE [LARGE SCALE GENOMIC DNA]</scope>
    <source>
        <strain evidence="2 3">C2-3</strain>
    </source>
</reference>
<dbReference type="EMBL" id="AP012342">
    <property type="protein sequence ID" value="BAM08064.1"/>
    <property type="molecule type" value="Genomic_DNA"/>
</dbReference>
<reference evidence="3" key="2">
    <citation type="submission" date="2012-03" db="EMBL/GenBank/DDBJ databases">
        <title>The complete genome sequence of the pioneer microbe on fresh volcanic deposit, Leptospirillum ferrooxidans strain C2-3.</title>
        <authorList>
            <person name="Fujimura R."/>
            <person name="Sato Y."/>
            <person name="Nishizawa T."/>
            <person name="Nanba K."/>
            <person name="Oshima K."/>
            <person name="Hattori M."/>
            <person name="Kamijo T."/>
            <person name="Ohta H."/>
        </authorList>
    </citation>
    <scope>NUCLEOTIDE SEQUENCE [LARGE SCALE GENOMIC DNA]</scope>
    <source>
        <strain evidence="3">C2-3</strain>
    </source>
</reference>
<dbReference type="PATRIC" id="fig|1162668.3.peg.2847"/>
<dbReference type="KEGG" id="lfc:LFE_2393"/>
<evidence type="ECO:0000256" key="1">
    <source>
        <dbReference type="SAM" id="MobiDB-lite"/>
    </source>
</evidence>
<evidence type="ECO:0000313" key="2">
    <source>
        <dbReference type="EMBL" id="BAM08064.1"/>
    </source>
</evidence>
<organism evidence="2 3">
    <name type="scientific">Leptospirillum ferrooxidans (strain C2-3)</name>
    <dbReference type="NCBI Taxonomy" id="1162668"/>
    <lineage>
        <taxon>Bacteria</taxon>
        <taxon>Pseudomonadati</taxon>
        <taxon>Nitrospirota</taxon>
        <taxon>Nitrospiria</taxon>
        <taxon>Nitrospirales</taxon>
        <taxon>Nitrospiraceae</taxon>
        <taxon>Leptospirillum</taxon>
    </lineage>
</organism>
<name>I0IS15_LEPFC</name>
<evidence type="ECO:0000313" key="3">
    <source>
        <dbReference type="Proteomes" id="UP000007382"/>
    </source>
</evidence>
<dbReference type="Proteomes" id="UP000007382">
    <property type="component" value="Chromosome"/>
</dbReference>
<dbReference type="OrthoDB" id="9799112at2"/>
<accession>I0IS15</accession>
<dbReference type="HOGENOM" id="CLU_052157_0_0_0"/>
<dbReference type="AlphaFoldDB" id="I0IS15"/>
<dbReference type="STRING" id="1162668.LFE_2393"/>
<feature type="region of interest" description="Disordered" evidence="1">
    <location>
        <begin position="37"/>
        <end position="67"/>
    </location>
</feature>
<dbReference type="RefSeq" id="WP_014450547.1">
    <property type="nucleotide sequence ID" value="NC_017094.1"/>
</dbReference>
<keyword evidence="3" id="KW-1185">Reference proteome</keyword>
<proteinExistence type="predicted"/>
<gene>
    <name evidence="2" type="ordered locus">LFE_2393</name>
</gene>
<sequence>MRPFHITRRHGKPLFPVKYLLLILLVSIPGFKQAFADTQSQTSPATADKIKKSDKAGNTPSPDGDGLSWNGIDALKAYRKMWNPLSAGPELIPMADTAPPGEFYIRPFFYGQFTQAQYTDSGGIHSLPAGFYQTQLLSLAEIGVGLTDNTQFTIFPSMVSLWSGADGRINNGSGFSDLTMEIKYRFFVQHPDRKIPSMAFAMHVTLPTSSWTNAPVPPGGLPPLARIPSTHYGAPAITPALLTRYIAKPFRLYADFFYTYDFPNNAAIAGSPGKPLVQFGDIAQYRLGAETMINDKTGTGFILEFAGESGLPFSVDGLPINGGGAHVGAFNIWGLQPTFETNLSRNIICSIGVLLPIAGTNQYQSINPNFSIYWYWGPGGGDVVAR</sequence>
<protein>
    <submittedName>
        <fullName evidence="2">Uncharacterized protein</fullName>
    </submittedName>
</protein>